<dbReference type="Proteomes" id="UP000499080">
    <property type="component" value="Unassembled WGS sequence"/>
</dbReference>
<protein>
    <submittedName>
        <fullName evidence="1">Uncharacterized protein</fullName>
    </submittedName>
</protein>
<sequence length="242" mass="28124">MNYFPSNTQSSYRTKLSAPLLLNGEWEVALSEISIPRNWFNVGEHNNSYTVLYEKEGVMVTDKFEHEIKISYTSEDVDAFWAELNRKSANVIGNDKIIFEYNSQAATAKLNIHKDVELHIAKESKLLYILNLPNEDSVLDSSTIYKFRLSQKSPLDISMKIIDSSPRSILEIDIEMSAMFGRMSINKPRVLFEILNRHLAARNTDELIKFEYDRHKLEVSIVLEKYVELHKKNLMDLHCYVN</sequence>
<gene>
    <name evidence="1" type="ORF">AVEN_40919_1</name>
</gene>
<keyword evidence="2" id="KW-1185">Reference proteome</keyword>
<evidence type="ECO:0000313" key="2">
    <source>
        <dbReference type="Proteomes" id="UP000499080"/>
    </source>
</evidence>
<organism evidence="1 2">
    <name type="scientific">Araneus ventricosus</name>
    <name type="common">Orbweaver spider</name>
    <name type="synonym">Epeira ventricosa</name>
    <dbReference type="NCBI Taxonomy" id="182803"/>
    <lineage>
        <taxon>Eukaryota</taxon>
        <taxon>Metazoa</taxon>
        <taxon>Ecdysozoa</taxon>
        <taxon>Arthropoda</taxon>
        <taxon>Chelicerata</taxon>
        <taxon>Arachnida</taxon>
        <taxon>Araneae</taxon>
        <taxon>Araneomorphae</taxon>
        <taxon>Entelegynae</taxon>
        <taxon>Araneoidea</taxon>
        <taxon>Araneidae</taxon>
        <taxon>Araneus</taxon>
    </lineage>
</organism>
<evidence type="ECO:0000313" key="1">
    <source>
        <dbReference type="EMBL" id="GBN52648.1"/>
    </source>
</evidence>
<dbReference type="EMBL" id="BGPR01216201">
    <property type="protein sequence ID" value="GBN52648.1"/>
    <property type="molecule type" value="Genomic_DNA"/>
</dbReference>
<name>A0A4Y2PKZ7_ARAVE</name>
<reference evidence="1 2" key="1">
    <citation type="journal article" date="2019" name="Sci. Rep.">
        <title>Orb-weaving spider Araneus ventricosus genome elucidates the spidroin gene catalogue.</title>
        <authorList>
            <person name="Kono N."/>
            <person name="Nakamura H."/>
            <person name="Ohtoshi R."/>
            <person name="Moran D.A.P."/>
            <person name="Shinohara A."/>
            <person name="Yoshida Y."/>
            <person name="Fujiwara M."/>
            <person name="Mori M."/>
            <person name="Tomita M."/>
            <person name="Arakawa K."/>
        </authorList>
    </citation>
    <scope>NUCLEOTIDE SEQUENCE [LARGE SCALE GENOMIC DNA]</scope>
</reference>
<comment type="caution">
    <text evidence="1">The sequence shown here is derived from an EMBL/GenBank/DDBJ whole genome shotgun (WGS) entry which is preliminary data.</text>
</comment>
<dbReference type="AlphaFoldDB" id="A0A4Y2PKZ7"/>
<accession>A0A4Y2PKZ7</accession>
<proteinExistence type="predicted"/>